<keyword evidence="3" id="KW-1185">Reference proteome</keyword>
<gene>
    <name evidence="2" type="ORF">PHJA_001371800</name>
</gene>
<proteinExistence type="predicted"/>
<dbReference type="AlphaFoldDB" id="A0A830BW63"/>
<reference evidence="2" key="1">
    <citation type="submission" date="2020-07" db="EMBL/GenBank/DDBJ databases">
        <title>Ethylene signaling mediates host invasion by parasitic plants.</title>
        <authorList>
            <person name="Yoshida S."/>
        </authorList>
    </citation>
    <scope>NUCLEOTIDE SEQUENCE</scope>
    <source>
        <strain evidence="2">Okayama</strain>
    </source>
</reference>
<dbReference type="PANTHER" id="PTHR33736:SF18">
    <property type="entry name" value="F-BOX DOMAIN-CONTAINING PROTEIN"/>
    <property type="match status" value="1"/>
</dbReference>
<dbReference type="EMBL" id="BMAC01000274">
    <property type="protein sequence ID" value="GFP92277.1"/>
    <property type="molecule type" value="Genomic_DNA"/>
</dbReference>
<protein>
    <submittedName>
        <fullName evidence="2">F-box protein at2g27310</fullName>
    </submittedName>
</protein>
<dbReference type="PANTHER" id="PTHR33736">
    <property type="entry name" value="F-BOX PROTEIN-RELATED"/>
    <property type="match status" value="1"/>
</dbReference>
<accession>A0A830BW63</accession>
<comment type="caution">
    <text evidence="2">The sequence shown here is derived from an EMBL/GenBank/DDBJ whole genome shotgun (WGS) entry which is preliminary data.</text>
</comment>
<feature type="transmembrane region" description="Helical" evidence="1">
    <location>
        <begin position="317"/>
        <end position="337"/>
    </location>
</feature>
<evidence type="ECO:0000256" key="1">
    <source>
        <dbReference type="SAM" id="Phobius"/>
    </source>
</evidence>
<evidence type="ECO:0000313" key="3">
    <source>
        <dbReference type="Proteomes" id="UP000653305"/>
    </source>
</evidence>
<keyword evidence="1" id="KW-0812">Transmembrane</keyword>
<evidence type="ECO:0000313" key="2">
    <source>
        <dbReference type="EMBL" id="GFP92277.1"/>
    </source>
</evidence>
<dbReference type="Proteomes" id="UP000653305">
    <property type="component" value="Unassembled WGS sequence"/>
</dbReference>
<dbReference type="OrthoDB" id="671172at2759"/>
<sequence length="339" mass="37933">MSFSSISIATADHGGRTPLTTVHPDIIQSHILKPARRPTLAATSCASASCLSLCNDDYLWKDICNSTWPSTADHRVRAAISAFPSGHRSFYSDAFPALRHQSNETPHRRHRDFSDTPELISAVDIYYDEKLIYSKVLVTETNSTWFLCTPLRLDLLDQKETVATPSEFSGGGAWMARAEEHLRVSWILIDPVGRRAVNVASRRAVAARWHWLTGDVQLRFAVVEAAGSSGGELVECAVVVSCRGSEDGEVRVREVSMQVEDMEGRILTGMDSLVILQAAMAEQRMKRDGKTERDIYEIFSRMKAQCRERKQRREKGLDTVCIATGISIFFAFFLLFLSK</sequence>
<keyword evidence="1" id="KW-1133">Transmembrane helix</keyword>
<dbReference type="SUPFAM" id="SSF81383">
    <property type="entry name" value="F-box domain"/>
    <property type="match status" value="1"/>
</dbReference>
<name>A0A830BW63_9LAMI</name>
<keyword evidence="1" id="KW-0472">Membrane</keyword>
<dbReference type="InterPro" id="IPR036047">
    <property type="entry name" value="F-box-like_dom_sf"/>
</dbReference>
<organism evidence="2 3">
    <name type="scientific">Phtheirospermum japonicum</name>
    <dbReference type="NCBI Taxonomy" id="374723"/>
    <lineage>
        <taxon>Eukaryota</taxon>
        <taxon>Viridiplantae</taxon>
        <taxon>Streptophyta</taxon>
        <taxon>Embryophyta</taxon>
        <taxon>Tracheophyta</taxon>
        <taxon>Spermatophyta</taxon>
        <taxon>Magnoliopsida</taxon>
        <taxon>eudicotyledons</taxon>
        <taxon>Gunneridae</taxon>
        <taxon>Pentapetalae</taxon>
        <taxon>asterids</taxon>
        <taxon>lamiids</taxon>
        <taxon>Lamiales</taxon>
        <taxon>Orobanchaceae</taxon>
        <taxon>Orobanchaceae incertae sedis</taxon>
        <taxon>Phtheirospermum</taxon>
    </lineage>
</organism>
<dbReference type="InterPro" id="IPR045283">
    <property type="entry name" value="AT3G44326-like"/>
</dbReference>